<keyword evidence="2" id="KW-1185">Reference proteome</keyword>
<evidence type="ECO:0000313" key="2">
    <source>
        <dbReference type="Proteomes" id="UP000827721"/>
    </source>
</evidence>
<dbReference type="PANTHER" id="PTHR33103:SF19">
    <property type="entry name" value="OS09G0544700 PROTEIN"/>
    <property type="match status" value="1"/>
</dbReference>
<name>A0ABQ8H404_9ROSI</name>
<gene>
    <name evidence="1" type="ORF">JRO89_XS14G0057100</name>
</gene>
<organism evidence="1 2">
    <name type="scientific">Xanthoceras sorbifolium</name>
    <dbReference type="NCBI Taxonomy" id="99658"/>
    <lineage>
        <taxon>Eukaryota</taxon>
        <taxon>Viridiplantae</taxon>
        <taxon>Streptophyta</taxon>
        <taxon>Embryophyta</taxon>
        <taxon>Tracheophyta</taxon>
        <taxon>Spermatophyta</taxon>
        <taxon>Magnoliopsida</taxon>
        <taxon>eudicotyledons</taxon>
        <taxon>Gunneridae</taxon>
        <taxon>Pentapetalae</taxon>
        <taxon>rosids</taxon>
        <taxon>malvids</taxon>
        <taxon>Sapindales</taxon>
        <taxon>Sapindaceae</taxon>
        <taxon>Xanthoceroideae</taxon>
        <taxon>Xanthoceras</taxon>
    </lineage>
</organism>
<reference evidence="1 2" key="1">
    <citation type="submission" date="2021-02" db="EMBL/GenBank/DDBJ databases">
        <title>Plant Genome Project.</title>
        <authorList>
            <person name="Zhang R.-G."/>
        </authorList>
    </citation>
    <scope>NUCLEOTIDE SEQUENCE [LARGE SCALE GENOMIC DNA]</scope>
    <source>
        <tissue evidence="1">Leaves</tissue>
    </source>
</reference>
<dbReference type="EMBL" id="JAFEMO010000014">
    <property type="protein sequence ID" value="KAH7548033.1"/>
    <property type="molecule type" value="Genomic_DNA"/>
</dbReference>
<dbReference type="InterPro" id="IPR007750">
    <property type="entry name" value="DUF674"/>
</dbReference>
<sequence length="144" mass="16092">MATSTVMLTLIIDKRAKKIILAKAGKDFVDIMSSMILFSCFLKLVRDLNRELCTNVIRTDIMSRLVMEQLLNSWSHTWMVMDDLCVKPVSMISGVDLLQHNIKDICALEKRVVEFGIDEEGEACMDRASSGSGLCCVVEKVGLC</sequence>
<dbReference type="Pfam" id="PF05056">
    <property type="entry name" value="DUF674"/>
    <property type="match status" value="1"/>
</dbReference>
<proteinExistence type="predicted"/>
<accession>A0ABQ8H404</accession>
<protein>
    <submittedName>
        <fullName evidence="1">Uncharacterized protein</fullName>
    </submittedName>
</protein>
<comment type="caution">
    <text evidence="1">The sequence shown here is derived from an EMBL/GenBank/DDBJ whole genome shotgun (WGS) entry which is preliminary data.</text>
</comment>
<evidence type="ECO:0000313" key="1">
    <source>
        <dbReference type="EMBL" id="KAH7548033.1"/>
    </source>
</evidence>
<dbReference type="PANTHER" id="PTHR33103">
    <property type="entry name" value="OS01G0153900 PROTEIN"/>
    <property type="match status" value="1"/>
</dbReference>
<dbReference type="Proteomes" id="UP000827721">
    <property type="component" value="Unassembled WGS sequence"/>
</dbReference>